<feature type="binding site" evidence="10">
    <location>
        <begin position="375"/>
        <end position="376"/>
    </location>
    <ligand>
        <name>ATP</name>
        <dbReference type="ChEBI" id="CHEBI:30616"/>
    </ligand>
</feature>
<dbReference type="InterPro" id="IPR029055">
    <property type="entry name" value="Ntn_hydrolases_N"/>
</dbReference>
<dbReference type="NCBIfam" id="TIGR01536">
    <property type="entry name" value="asn_synth_AEB"/>
    <property type="match status" value="1"/>
</dbReference>
<dbReference type="AlphaFoldDB" id="K9TLR6"/>
<dbReference type="Gene3D" id="3.60.20.10">
    <property type="entry name" value="Glutamine Phosphoribosylpyrophosphate, subunit 1, domain 1"/>
    <property type="match status" value="1"/>
</dbReference>
<evidence type="ECO:0000256" key="11">
    <source>
        <dbReference type="PIRSR" id="PIRSR001589-3"/>
    </source>
</evidence>
<gene>
    <name evidence="13" type="ORF">Oscil6304_3543</name>
</gene>
<dbReference type="HOGENOM" id="CLU_014658_3_1_3"/>
<feature type="binding site" evidence="10">
    <location>
        <position position="302"/>
    </location>
    <ligand>
        <name>ATP</name>
        <dbReference type="ChEBI" id="CHEBI:30616"/>
    </ligand>
</feature>
<accession>K9TLR6</accession>
<dbReference type="InterPro" id="IPR051786">
    <property type="entry name" value="ASN_synthetase/amidase"/>
</dbReference>
<dbReference type="eggNOG" id="COG0367">
    <property type="taxonomic scope" value="Bacteria"/>
</dbReference>
<dbReference type="STRING" id="56110.Oscil6304_3543"/>
<dbReference type="OrthoDB" id="9763290at2"/>
<proteinExistence type="inferred from homology"/>
<sequence length="653" mass="73935">MCGITGFWDISRQKNPESLEAIAQRMSSTLLHRGPDSGGTWVDENCGIALGHRRLAIVDLSPEGHQPMLSASGRYAIVFNGEIYNFLELRRELEKLGHKFRGSSDTEVMLAAFSQWGLHSAVEHFNGMFAFALWDRQERLLHLGRDRLGEKPLYYGWMGQTFLFGSELKALRAYPQFQAEINRDALALYLRHNCIPAPYSIYQGIYKLPPACLFTVSPTATASEPIPYWSAKSVAEQGTTHPFTGSDTEAIAQLDALLRDAVRLRMMADVPLGAFLSGGIDSSTIVALMQAQSSHRVKTFTIGFYEASYNEAKYAKAIAQHLGTDHTELYLTPEDAIGVIPKLPTLYDEPFADSSQIPTFLVSQLTRQQVTVSLSGDAGDELFGGYNRYCWVSNLWQKMGWIPQDFRKTAGDILTRLSPDSWDRVFTSFDPLLPSQLKQATPGDKIHKLAAVLAVPNEEAMYRHLVSHCKDPESLAIGSSEPLTALTNDQGKRELSDFTQLMMYLDLITYLPDDILVKVDRASMGVSLESRIPLLDHRVVEFAWRLPLSLKIHKGQGKWLLRQVLSQYVPNSLMERPKMGFAIPIDQWLQGSLRDWAEALLDESRLQQEGFFNPQPIRHKWQEHLAVQRNWQYYLWDILMFQSWLEASKTDPR</sequence>
<dbReference type="FunCoup" id="K9TLR6">
    <property type="interactions" value="398"/>
</dbReference>
<dbReference type="PIRSF" id="PIRSF001589">
    <property type="entry name" value="Asn_synthetase_glu-h"/>
    <property type="match status" value="1"/>
</dbReference>
<keyword evidence="7 9" id="KW-0315">Glutamine amidotransferase</keyword>
<keyword evidence="14" id="KW-1185">Reference proteome</keyword>
<dbReference type="InterPro" id="IPR014729">
    <property type="entry name" value="Rossmann-like_a/b/a_fold"/>
</dbReference>
<evidence type="ECO:0000256" key="2">
    <source>
        <dbReference type="ARBA" id="ARBA00005752"/>
    </source>
</evidence>
<feature type="site" description="Important for beta-aspartyl-AMP intermediate formation" evidence="11">
    <location>
        <position position="377"/>
    </location>
</feature>
<evidence type="ECO:0000256" key="10">
    <source>
        <dbReference type="PIRSR" id="PIRSR001589-2"/>
    </source>
</evidence>
<dbReference type="InParanoid" id="K9TLR6"/>
<comment type="catalytic activity">
    <reaction evidence="8">
        <text>L-aspartate + L-glutamine + ATP + H2O = L-asparagine + L-glutamate + AMP + diphosphate + H(+)</text>
        <dbReference type="Rhea" id="RHEA:12228"/>
        <dbReference type="ChEBI" id="CHEBI:15377"/>
        <dbReference type="ChEBI" id="CHEBI:15378"/>
        <dbReference type="ChEBI" id="CHEBI:29985"/>
        <dbReference type="ChEBI" id="CHEBI:29991"/>
        <dbReference type="ChEBI" id="CHEBI:30616"/>
        <dbReference type="ChEBI" id="CHEBI:33019"/>
        <dbReference type="ChEBI" id="CHEBI:58048"/>
        <dbReference type="ChEBI" id="CHEBI:58359"/>
        <dbReference type="ChEBI" id="CHEBI:456215"/>
        <dbReference type="EC" id="6.3.5.4"/>
    </reaction>
</comment>
<dbReference type="RefSeq" id="WP_015149735.1">
    <property type="nucleotide sequence ID" value="NC_019693.1"/>
</dbReference>
<organism evidence="13 14">
    <name type="scientific">Oscillatoria acuminata PCC 6304</name>
    <dbReference type="NCBI Taxonomy" id="56110"/>
    <lineage>
        <taxon>Bacteria</taxon>
        <taxon>Bacillati</taxon>
        <taxon>Cyanobacteriota</taxon>
        <taxon>Cyanophyceae</taxon>
        <taxon>Oscillatoriophycideae</taxon>
        <taxon>Oscillatoriales</taxon>
        <taxon>Oscillatoriaceae</taxon>
        <taxon>Oscillatoria</taxon>
    </lineage>
</organism>
<dbReference type="EMBL" id="CP003607">
    <property type="protein sequence ID" value="AFY83106.1"/>
    <property type="molecule type" value="Genomic_DNA"/>
</dbReference>
<dbReference type="PANTHER" id="PTHR43284:SF1">
    <property type="entry name" value="ASPARAGINE SYNTHETASE"/>
    <property type="match status" value="1"/>
</dbReference>
<dbReference type="GO" id="GO:0006529">
    <property type="term" value="P:asparagine biosynthetic process"/>
    <property type="evidence" value="ECO:0007669"/>
    <property type="project" value="UniProtKB-KW"/>
</dbReference>
<evidence type="ECO:0000256" key="9">
    <source>
        <dbReference type="PIRSR" id="PIRSR001589-1"/>
    </source>
</evidence>
<dbReference type="InterPro" id="IPR033738">
    <property type="entry name" value="AsnB_N"/>
</dbReference>
<dbReference type="Proteomes" id="UP000010367">
    <property type="component" value="Chromosome"/>
</dbReference>
<feature type="binding site" evidence="10">
    <location>
        <position position="105"/>
    </location>
    <ligand>
        <name>L-glutamine</name>
        <dbReference type="ChEBI" id="CHEBI:58359"/>
    </ligand>
</feature>
<comment type="similarity">
    <text evidence="2">Belongs to the asparagine synthetase family.</text>
</comment>
<dbReference type="CDD" id="cd01991">
    <property type="entry name" value="Asn_synthase_B_C"/>
    <property type="match status" value="1"/>
</dbReference>
<dbReference type="Pfam" id="PF00733">
    <property type="entry name" value="Asn_synthase"/>
    <property type="match status" value="1"/>
</dbReference>
<dbReference type="GO" id="GO:0004066">
    <property type="term" value="F:asparagine synthase (glutamine-hydrolyzing) activity"/>
    <property type="evidence" value="ECO:0007669"/>
    <property type="project" value="UniProtKB-EC"/>
</dbReference>
<dbReference type="PANTHER" id="PTHR43284">
    <property type="entry name" value="ASPARAGINE SYNTHETASE (GLUTAMINE-HYDROLYZING)"/>
    <property type="match status" value="1"/>
</dbReference>
<evidence type="ECO:0000256" key="4">
    <source>
        <dbReference type="ARBA" id="ARBA00022741"/>
    </source>
</evidence>
<dbReference type="SUPFAM" id="SSF56235">
    <property type="entry name" value="N-terminal nucleophile aminohydrolases (Ntn hydrolases)"/>
    <property type="match status" value="1"/>
</dbReference>
<dbReference type="SUPFAM" id="SSF52402">
    <property type="entry name" value="Adenine nucleotide alpha hydrolases-like"/>
    <property type="match status" value="1"/>
</dbReference>
<dbReference type="GO" id="GO:0005829">
    <property type="term" value="C:cytosol"/>
    <property type="evidence" value="ECO:0007669"/>
    <property type="project" value="TreeGrafter"/>
</dbReference>
<dbReference type="InterPro" id="IPR017932">
    <property type="entry name" value="GATase_2_dom"/>
</dbReference>
<keyword evidence="9" id="KW-0028">Amino-acid biosynthesis</keyword>
<dbReference type="EC" id="6.3.5.4" evidence="3"/>
<feature type="domain" description="Glutamine amidotransferase type-2" evidence="12">
    <location>
        <begin position="2"/>
        <end position="219"/>
    </location>
</feature>
<dbReference type="CDD" id="cd00712">
    <property type="entry name" value="AsnB"/>
    <property type="match status" value="1"/>
</dbReference>
<dbReference type="PROSITE" id="PS51278">
    <property type="entry name" value="GATASE_TYPE_2"/>
    <property type="match status" value="1"/>
</dbReference>
<protein>
    <recommendedName>
        <fullName evidence="3">asparagine synthase (glutamine-hydrolyzing)</fullName>
        <ecNumber evidence="3">6.3.5.4</ecNumber>
    </recommendedName>
</protein>
<dbReference type="Pfam" id="PF13537">
    <property type="entry name" value="GATase_7"/>
    <property type="match status" value="1"/>
</dbReference>
<evidence type="ECO:0000313" key="14">
    <source>
        <dbReference type="Proteomes" id="UP000010367"/>
    </source>
</evidence>
<comment type="pathway">
    <text evidence="1">Amino-acid biosynthesis; L-asparagine biosynthesis; L-asparagine from L-aspartate (L-Gln route): step 1/1.</text>
</comment>
<dbReference type="InterPro" id="IPR006426">
    <property type="entry name" value="Asn_synth_AEB"/>
</dbReference>
<evidence type="ECO:0000259" key="12">
    <source>
        <dbReference type="PROSITE" id="PS51278"/>
    </source>
</evidence>
<evidence type="ECO:0000256" key="8">
    <source>
        <dbReference type="ARBA" id="ARBA00048741"/>
    </source>
</evidence>
<evidence type="ECO:0000256" key="5">
    <source>
        <dbReference type="ARBA" id="ARBA00022840"/>
    </source>
</evidence>
<dbReference type="Gene3D" id="3.40.50.620">
    <property type="entry name" value="HUPs"/>
    <property type="match status" value="1"/>
</dbReference>
<dbReference type="InterPro" id="IPR001962">
    <property type="entry name" value="Asn_synthase"/>
</dbReference>
<name>K9TLR6_9CYAN</name>
<evidence type="ECO:0000313" key="13">
    <source>
        <dbReference type="EMBL" id="AFY83106.1"/>
    </source>
</evidence>
<keyword evidence="5 10" id="KW-0067">ATP-binding</keyword>
<keyword evidence="4 10" id="KW-0547">Nucleotide-binding</keyword>
<keyword evidence="6 9" id="KW-0061">Asparagine biosynthesis</keyword>
<evidence type="ECO:0000256" key="7">
    <source>
        <dbReference type="ARBA" id="ARBA00022962"/>
    </source>
</evidence>
<evidence type="ECO:0000256" key="6">
    <source>
        <dbReference type="ARBA" id="ARBA00022888"/>
    </source>
</evidence>
<evidence type="ECO:0000256" key="3">
    <source>
        <dbReference type="ARBA" id="ARBA00012737"/>
    </source>
</evidence>
<evidence type="ECO:0000256" key="1">
    <source>
        <dbReference type="ARBA" id="ARBA00005187"/>
    </source>
</evidence>
<dbReference type="PATRIC" id="fig|56110.3.peg.4254"/>
<dbReference type="KEGG" id="oac:Oscil6304_3543"/>
<dbReference type="GO" id="GO:0005524">
    <property type="term" value="F:ATP binding"/>
    <property type="evidence" value="ECO:0007669"/>
    <property type="project" value="UniProtKB-KW"/>
</dbReference>
<feature type="active site" description="For GATase activity" evidence="9">
    <location>
        <position position="2"/>
    </location>
</feature>
<reference evidence="13 14" key="1">
    <citation type="submission" date="2012-06" db="EMBL/GenBank/DDBJ databases">
        <title>Finished chromosome of genome of Oscillatoria acuminata PCC 6304.</title>
        <authorList>
            <consortium name="US DOE Joint Genome Institute"/>
            <person name="Gugger M."/>
            <person name="Coursin T."/>
            <person name="Rippka R."/>
            <person name="Tandeau De Marsac N."/>
            <person name="Huntemann M."/>
            <person name="Wei C.-L."/>
            <person name="Han J."/>
            <person name="Detter J.C."/>
            <person name="Han C."/>
            <person name="Tapia R."/>
            <person name="Davenport K."/>
            <person name="Daligault H."/>
            <person name="Erkkila T."/>
            <person name="Gu W."/>
            <person name="Munk A.C.C."/>
            <person name="Teshima H."/>
            <person name="Xu Y."/>
            <person name="Chain P."/>
            <person name="Chen A."/>
            <person name="Krypides N."/>
            <person name="Mavromatis K."/>
            <person name="Markowitz V."/>
            <person name="Szeto E."/>
            <person name="Ivanova N."/>
            <person name="Mikhailova N."/>
            <person name="Ovchinnikova G."/>
            <person name="Pagani I."/>
            <person name="Pati A."/>
            <person name="Goodwin L."/>
            <person name="Peters L."/>
            <person name="Pitluck S."/>
            <person name="Woyke T."/>
            <person name="Kerfeld C."/>
        </authorList>
    </citation>
    <scope>NUCLEOTIDE SEQUENCE [LARGE SCALE GENOMIC DNA]</scope>
    <source>
        <strain evidence="13 14">PCC 6304</strain>
    </source>
</reference>